<proteinExistence type="predicted"/>
<comment type="caution">
    <text evidence="2">The sequence shown here is derived from an EMBL/GenBank/DDBJ whole genome shotgun (WGS) entry which is preliminary data.</text>
</comment>
<name>A0A5A7QCD0_STRAF</name>
<dbReference type="Proteomes" id="UP000325081">
    <property type="component" value="Unassembled WGS sequence"/>
</dbReference>
<protein>
    <submittedName>
        <fullName evidence="2">Regulator of chromosome condensation family protein</fullName>
    </submittedName>
</protein>
<accession>A0A5A7QCD0</accession>
<sequence length="167" mass="18638">MLKGLLPPILLLENFESRSFPFGQPYRPITQIFLPESLAARPQLLGYSILHPSEVPRHGLPSKPSFPIAPLSKHSTTPATIPALPSNSSSSSASFQIRNDRNNPDSHNPTPKPSADYYSSQNLPIHENHRNCSFPGNIHPARDCRIFPIFRLSVKKTRREKELGPPC</sequence>
<reference evidence="3" key="1">
    <citation type="journal article" date="2019" name="Curr. Biol.">
        <title>Genome Sequence of Striga asiatica Provides Insight into the Evolution of Plant Parasitism.</title>
        <authorList>
            <person name="Yoshida S."/>
            <person name="Kim S."/>
            <person name="Wafula E.K."/>
            <person name="Tanskanen J."/>
            <person name="Kim Y.M."/>
            <person name="Honaas L."/>
            <person name="Yang Z."/>
            <person name="Spallek T."/>
            <person name="Conn C.E."/>
            <person name="Ichihashi Y."/>
            <person name="Cheong K."/>
            <person name="Cui S."/>
            <person name="Der J.P."/>
            <person name="Gundlach H."/>
            <person name="Jiao Y."/>
            <person name="Hori C."/>
            <person name="Ishida J.K."/>
            <person name="Kasahara H."/>
            <person name="Kiba T."/>
            <person name="Kim M.S."/>
            <person name="Koo N."/>
            <person name="Laohavisit A."/>
            <person name="Lee Y.H."/>
            <person name="Lumba S."/>
            <person name="McCourt P."/>
            <person name="Mortimer J.C."/>
            <person name="Mutuku J.M."/>
            <person name="Nomura T."/>
            <person name="Sasaki-Sekimoto Y."/>
            <person name="Seto Y."/>
            <person name="Wang Y."/>
            <person name="Wakatake T."/>
            <person name="Sakakibara H."/>
            <person name="Demura T."/>
            <person name="Yamaguchi S."/>
            <person name="Yoneyama K."/>
            <person name="Manabe R.I."/>
            <person name="Nelson D.C."/>
            <person name="Schulman A.H."/>
            <person name="Timko M.P."/>
            <person name="dePamphilis C.W."/>
            <person name="Choi D."/>
            <person name="Shirasu K."/>
        </authorList>
    </citation>
    <scope>NUCLEOTIDE SEQUENCE [LARGE SCALE GENOMIC DNA]</scope>
    <source>
        <strain evidence="3">cv. UVA1</strain>
    </source>
</reference>
<gene>
    <name evidence="2" type="ORF">STAS_19457</name>
</gene>
<dbReference type="AlphaFoldDB" id="A0A5A7QCD0"/>
<keyword evidence="3" id="KW-1185">Reference proteome</keyword>
<feature type="region of interest" description="Disordered" evidence="1">
    <location>
        <begin position="60"/>
        <end position="120"/>
    </location>
</feature>
<organism evidence="2 3">
    <name type="scientific">Striga asiatica</name>
    <name type="common">Asiatic witchweed</name>
    <name type="synonym">Buchnera asiatica</name>
    <dbReference type="NCBI Taxonomy" id="4170"/>
    <lineage>
        <taxon>Eukaryota</taxon>
        <taxon>Viridiplantae</taxon>
        <taxon>Streptophyta</taxon>
        <taxon>Embryophyta</taxon>
        <taxon>Tracheophyta</taxon>
        <taxon>Spermatophyta</taxon>
        <taxon>Magnoliopsida</taxon>
        <taxon>eudicotyledons</taxon>
        <taxon>Gunneridae</taxon>
        <taxon>Pentapetalae</taxon>
        <taxon>asterids</taxon>
        <taxon>lamiids</taxon>
        <taxon>Lamiales</taxon>
        <taxon>Orobanchaceae</taxon>
        <taxon>Buchnereae</taxon>
        <taxon>Striga</taxon>
    </lineage>
</organism>
<dbReference type="EMBL" id="BKCP01006404">
    <property type="protein sequence ID" value="GER42658.1"/>
    <property type="molecule type" value="Genomic_DNA"/>
</dbReference>
<evidence type="ECO:0000313" key="2">
    <source>
        <dbReference type="EMBL" id="GER42658.1"/>
    </source>
</evidence>
<evidence type="ECO:0000313" key="3">
    <source>
        <dbReference type="Proteomes" id="UP000325081"/>
    </source>
</evidence>
<evidence type="ECO:0000256" key="1">
    <source>
        <dbReference type="SAM" id="MobiDB-lite"/>
    </source>
</evidence>